<dbReference type="AlphaFoldDB" id="A0A9N7UNN2"/>
<proteinExistence type="predicted"/>
<gene>
    <name evidence="2" type="ORF">PLEPLA_LOCUS21725</name>
</gene>
<feature type="region of interest" description="Disordered" evidence="1">
    <location>
        <begin position="1"/>
        <end position="40"/>
    </location>
</feature>
<protein>
    <submittedName>
        <fullName evidence="2">Uncharacterized protein</fullName>
    </submittedName>
</protein>
<accession>A0A9N7UNN2</accession>
<comment type="caution">
    <text evidence="2">The sequence shown here is derived from an EMBL/GenBank/DDBJ whole genome shotgun (WGS) entry which is preliminary data.</text>
</comment>
<dbReference type="EMBL" id="CADEAL010001580">
    <property type="protein sequence ID" value="CAB1433634.1"/>
    <property type="molecule type" value="Genomic_DNA"/>
</dbReference>
<reference evidence="2" key="1">
    <citation type="submission" date="2020-03" db="EMBL/GenBank/DDBJ databases">
        <authorList>
            <person name="Weist P."/>
        </authorList>
    </citation>
    <scope>NUCLEOTIDE SEQUENCE</scope>
</reference>
<dbReference type="Proteomes" id="UP001153269">
    <property type="component" value="Unassembled WGS sequence"/>
</dbReference>
<evidence type="ECO:0000313" key="2">
    <source>
        <dbReference type="EMBL" id="CAB1433634.1"/>
    </source>
</evidence>
<evidence type="ECO:0000256" key="1">
    <source>
        <dbReference type="SAM" id="MobiDB-lite"/>
    </source>
</evidence>
<organism evidence="2 3">
    <name type="scientific">Pleuronectes platessa</name>
    <name type="common">European plaice</name>
    <dbReference type="NCBI Taxonomy" id="8262"/>
    <lineage>
        <taxon>Eukaryota</taxon>
        <taxon>Metazoa</taxon>
        <taxon>Chordata</taxon>
        <taxon>Craniata</taxon>
        <taxon>Vertebrata</taxon>
        <taxon>Euteleostomi</taxon>
        <taxon>Actinopterygii</taxon>
        <taxon>Neopterygii</taxon>
        <taxon>Teleostei</taxon>
        <taxon>Neoteleostei</taxon>
        <taxon>Acanthomorphata</taxon>
        <taxon>Carangaria</taxon>
        <taxon>Pleuronectiformes</taxon>
        <taxon>Pleuronectoidei</taxon>
        <taxon>Pleuronectidae</taxon>
        <taxon>Pleuronectes</taxon>
    </lineage>
</organism>
<name>A0A9N7UNN2_PLEPL</name>
<keyword evidence="3" id="KW-1185">Reference proteome</keyword>
<evidence type="ECO:0000313" key="3">
    <source>
        <dbReference type="Proteomes" id="UP001153269"/>
    </source>
</evidence>
<sequence length="124" mass="13919">MKKGYMMKYQRVENGGDSVRSRKEQQQQQQPDARSHSVSWWRAESRAGPRMFESGLPPSLYVYWLGGVRCVRLGARDVEESVKSGRVGDLKGGQKGPNWTGLAEQLPDRAITPGQGEDLGLTRR</sequence>
<feature type="region of interest" description="Disordered" evidence="1">
    <location>
        <begin position="81"/>
        <end position="124"/>
    </location>
</feature>